<name>A0A2N5NH41_MEDGN</name>
<evidence type="ECO:0000256" key="7">
    <source>
        <dbReference type="ARBA" id="ARBA00023136"/>
    </source>
</evidence>
<gene>
    <name evidence="12" type="ORF">CDL18_10270</name>
    <name evidence="11" type="ORF">O8D18_13955</name>
</gene>
<dbReference type="PIRSF" id="PIRSF006351">
    <property type="entry name" value="PTS_EIIC-Cellobiose"/>
    <property type="match status" value="1"/>
</dbReference>
<dbReference type="Proteomes" id="UP001148455">
    <property type="component" value="Unassembled WGS sequence"/>
</dbReference>
<evidence type="ECO:0000256" key="5">
    <source>
        <dbReference type="ARBA" id="ARBA00022692"/>
    </source>
</evidence>
<feature type="transmembrane region" description="Helical" evidence="9">
    <location>
        <begin position="166"/>
        <end position="189"/>
    </location>
</feature>
<organism evidence="12 13">
    <name type="scientific">Mediterraneibacter gnavus</name>
    <name type="common">Ruminococcus gnavus</name>
    <dbReference type="NCBI Taxonomy" id="33038"/>
    <lineage>
        <taxon>Bacteria</taxon>
        <taxon>Bacillati</taxon>
        <taxon>Bacillota</taxon>
        <taxon>Clostridia</taxon>
        <taxon>Lachnospirales</taxon>
        <taxon>Lachnospiraceae</taxon>
        <taxon>Mediterraneibacter</taxon>
    </lineage>
</organism>
<dbReference type="AlphaFoldDB" id="A0A2N5NH41"/>
<reference evidence="11" key="2">
    <citation type="submission" date="2022-12" db="EMBL/GenBank/DDBJ databases">
        <title>Genome of R. gnavus strain RSHDN_123.</title>
        <authorList>
            <person name="Abdugheni R."/>
        </authorList>
    </citation>
    <scope>NUCLEOTIDE SEQUENCE</scope>
    <source>
        <strain evidence="11">RSHDN_123</strain>
    </source>
</reference>
<keyword evidence="7 8" id="KW-0472">Membrane</keyword>
<evidence type="ECO:0000256" key="6">
    <source>
        <dbReference type="ARBA" id="ARBA00022989"/>
    </source>
</evidence>
<evidence type="ECO:0000256" key="1">
    <source>
        <dbReference type="ARBA" id="ARBA00004651"/>
    </source>
</evidence>
<evidence type="ECO:0000313" key="11">
    <source>
        <dbReference type="EMBL" id="MCZ7695113.1"/>
    </source>
</evidence>
<dbReference type="NCBIfam" id="TIGR00410">
    <property type="entry name" value="lacE"/>
    <property type="match status" value="1"/>
</dbReference>
<dbReference type="Pfam" id="PF02378">
    <property type="entry name" value="PTS_EIIC"/>
    <property type="match status" value="1"/>
</dbReference>
<evidence type="ECO:0000256" key="2">
    <source>
        <dbReference type="ARBA" id="ARBA00022448"/>
    </source>
</evidence>
<evidence type="ECO:0000313" key="13">
    <source>
        <dbReference type="Proteomes" id="UP000234849"/>
    </source>
</evidence>
<keyword evidence="2 8" id="KW-0813">Transport</keyword>
<keyword evidence="6 9" id="KW-1133">Transmembrane helix</keyword>
<dbReference type="InterPro" id="IPR004796">
    <property type="entry name" value="PTS_IIC_cello"/>
</dbReference>
<dbReference type="PANTHER" id="PTHR33989:SF4">
    <property type="entry name" value="PTS SYSTEM N,N'-DIACETYLCHITOBIOSE-SPECIFIC EIIC COMPONENT"/>
    <property type="match status" value="1"/>
</dbReference>
<dbReference type="GO" id="GO:0005886">
    <property type="term" value="C:plasma membrane"/>
    <property type="evidence" value="ECO:0007669"/>
    <property type="project" value="UniProtKB-SubCell"/>
</dbReference>
<evidence type="ECO:0000313" key="12">
    <source>
        <dbReference type="EMBL" id="PLT54362.1"/>
    </source>
</evidence>
<feature type="transmembrane region" description="Helical" evidence="9">
    <location>
        <begin position="210"/>
        <end position="230"/>
    </location>
</feature>
<feature type="domain" description="PTS EIIC type-3" evidence="10">
    <location>
        <begin position="13"/>
        <end position="441"/>
    </location>
</feature>
<keyword evidence="5 9" id="KW-0812">Transmembrane</keyword>
<dbReference type="Proteomes" id="UP000234849">
    <property type="component" value="Unassembled WGS sequence"/>
</dbReference>
<feature type="transmembrane region" description="Helical" evidence="9">
    <location>
        <begin position="123"/>
        <end position="146"/>
    </location>
</feature>
<sequence>MNATKVNKFEQFLDSKLIPIGNKVSKQRHLKAIRDGMVAATPLALLGGMTLIVTSPPVNLNTMQPTNFLFKFLIAWKEWAVEYGMQIELLQRASMGMMALFICMAIAHSLAKSYKMDPMGSMIISAVCFLIASAPSNLGVMASQITPNMTGEEVLANQSVLMPTSFLGAEGIFTAILLAIVTTEVTRFLKEKNIMIKMPDAVPAAVKASFASIIPLIVNAVGVFLLSLLVQKLSAGLLIPELIKTALQPLVVAVDSPFGIILISVVTQILWIVGLHGSSIVSGVVGAFELGNLTSNAELVTQGLVPEFIYTEPFRAFFMILGGAGATIALNILMLRSRAKQLKTLGRLAIVPSIFNINEPLIFGTPLVLNPTLAIPFILAQTVNGLLTYLIMYMDIIGKTFTYVPWTTPAPLGAALSTMDVKAFVWIIILIAVDLIIWYPFFKSYEKQLVLEEKAAEKVGA</sequence>
<dbReference type="PANTHER" id="PTHR33989">
    <property type="match status" value="1"/>
</dbReference>
<comment type="function">
    <text evidence="8">The phosphoenolpyruvate-dependent sugar phosphotransferase system (PTS), a major carbohydrate active -transport system, catalyzes the phosphorylation of incoming sugar substrates concomitant with their translocation across the cell membrane.</text>
</comment>
<dbReference type="InterPro" id="IPR004501">
    <property type="entry name" value="PTS_EIIC_3"/>
</dbReference>
<evidence type="ECO:0000256" key="8">
    <source>
        <dbReference type="PIRNR" id="PIRNR006351"/>
    </source>
</evidence>
<dbReference type="PROSITE" id="PS51105">
    <property type="entry name" value="PTS_EIIC_TYPE_3"/>
    <property type="match status" value="1"/>
</dbReference>
<feature type="transmembrane region" description="Helical" evidence="9">
    <location>
        <begin position="316"/>
        <end position="335"/>
    </location>
</feature>
<evidence type="ECO:0000259" key="10">
    <source>
        <dbReference type="PROSITE" id="PS51105"/>
    </source>
</evidence>
<comment type="subcellular location">
    <subcellularLocation>
        <location evidence="1">Cell membrane</location>
        <topology evidence="1">Multi-pass membrane protein</topology>
    </subcellularLocation>
</comment>
<dbReference type="GO" id="GO:1902815">
    <property type="term" value="P:N,N'-diacetylchitobiose import"/>
    <property type="evidence" value="ECO:0007669"/>
    <property type="project" value="TreeGrafter"/>
</dbReference>
<protein>
    <recommendedName>
        <fullName evidence="8">Permease IIC component</fullName>
    </recommendedName>
</protein>
<dbReference type="EMBL" id="NIHM01000013">
    <property type="protein sequence ID" value="PLT54362.1"/>
    <property type="molecule type" value="Genomic_DNA"/>
</dbReference>
<keyword evidence="3 8" id="KW-1003">Cell membrane</keyword>
<evidence type="ECO:0000256" key="9">
    <source>
        <dbReference type="SAM" id="Phobius"/>
    </source>
</evidence>
<dbReference type="RefSeq" id="WP_101879858.1">
    <property type="nucleotide sequence ID" value="NZ_JAPZEC010000022.1"/>
</dbReference>
<dbReference type="InterPro" id="IPR003352">
    <property type="entry name" value="PTS_EIIC"/>
</dbReference>
<evidence type="ECO:0000256" key="3">
    <source>
        <dbReference type="ARBA" id="ARBA00022475"/>
    </source>
</evidence>
<reference evidence="12 13" key="1">
    <citation type="journal article" date="2017" name="Genome Med.">
        <title>A novel Ruminococcus gnavus clade enriched in inflammatory bowel disease patients.</title>
        <authorList>
            <person name="Hall A.B."/>
            <person name="Yassour M."/>
            <person name="Sauk J."/>
            <person name="Garner A."/>
            <person name="Jiang X."/>
            <person name="Arthur T."/>
            <person name="Lagoudas G.K."/>
            <person name="Vatanen T."/>
            <person name="Fornelos N."/>
            <person name="Wilson R."/>
            <person name="Bertha M."/>
            <person name="Cohen M."/>
            <person name="Garber J."/>
            <person name="Khalili H."/>
            <person name="Gevers D."/>
            <person name="Ananthakrishnan A.N."/>
            <person name="Kugathasan S."/>
            <person name="Lander E.S."/>
            <person name="Blainey P."/>
            <person name="Vlamakis H."/>
            <person name="Xavier R.J."/>
            <person name="Huttenhower C."/>
        </authorList>
    </citation>
    <scope>NUCLEOTIDE SEQUENCE [LARGE SCALE GENOMIC DNA]</scope>
    <source>
        <strain evidence="12 13">RJX1118</strain>
    </source>
</reference>
<keyword evidence="4 8" id="KW-0762">Sugar transport</keyword>
<comment type="caution">
    <text evidence="12">The sequence shown here is derived from an EMBL/GenBank/DDBJ whole genome shotgun (WGS) entry which is preliminary data.</text>
</comment>
<feature type="transmembrane region" description="Helical" evidence="9">
    <location>
        <begin position="93"/>
        <end position="111"/>
    </location>
</feature>
<feature type="transmembrane region" description="Helical" evidence="9">
    <location>
        <begin position="250"/>
        <end position="273"/>
    </location>
</feature>
<feature type="transmembrane region" description="Helical" evidence="9">
    <location>
        <begin position="386"/>
        <end position="404"/>
    </location>
</feature>
<dbReference type="InterPro" id="IPR051088">
    <property type="entry name" value="PTS_Sugar-EIIC/EIIB"/>
</dbReference>
<proteinExistence type="predicted"/>
<feature type="transmembrane region" description="Helical" evidence="9">
    <location>
        <begin position="424"/>
        <end position="442"/>
    </location>
</feature>
<dbReference type="GO" id="GO:0008982">
    <property type="term" value="F:protein-N(PI)-phosphohistidine-sugar phosphotransferase activity"/>
    <property type="evidence" value="ECO:0007669"/>
    <property type="project" value="UniProtKB-UniRule"/>
</dbReference>
<dbReference type="GO" id="GO:0009401">
    <property type="term" value="P:phosphoenolpyruvate-dependent sugar phosphotransferase system"/>
    <property type="evidence" value="ECO:0007669"/>
    <property type="project" value="InterPro"/>
</dbReference>
<feature type="transmembrane region" description="Helical" evidence="9">
    <location>
        <begin position="36"/>
        <end position="55"/>
    </location>
</feature>
<dbReference type="EMBL" id="JAPZED010000022">
    <property type="protein sequence ID" value="MCZ7695113.1"/>
    <property type="molecule type" value="Genomic_DNA"/>
</dbReference>
<accession>A0A2N5NH41</accession>
<evidence type="ECO:0000256" key="4">
    <source>
        <dbReference type="ARBA" id="ARBA00022597"/>
    </source>
</evidence>